<comment type="caution">
    <text evidence="1">The sequence shown here is derived from an EMBL/GenBank/DDBJ whole genome shotgun (WGS) entry which is preliminary data.</text>
</comment>
<dbReference type="Pfam" id="PF14750">
    <property type="entry name" value="INTS2"/>
    <property type="match status" value="2"/>
</dbReference>
<dbReference type="InterPro" id="IPR029321">
    <property type="entry name" value="INTS2"/>
</dbReference>
<dbReference type="GO" id="GO:0034472">
    <property type="term" value="P:snRNA 3'-end processing"/>
    <property type="evidence" value="ECO:0007669"/>
    <property type="project" value="TreeGrafter"/>
</dbReference>
<dbReference type="AlphaFoldDB" id="A0A3M7QUJ8"/>
<dbReference type="PANTHER" id="PTHR28608:SF1">
    <property type="entry name" value="INTEGRATOR COMPLEX SUBUNIT 2"/>
    <property type="match status" value="1"/>
</dbReference>
<reference evidence="1 2" key="1">
    <citation type="journal article" date="2018" name="Sci. Rep.">
        <title>Genomic signatures of local adaptation to the degree of environmental predictability in rotifers.</title>
        <authorList>
            <person name="Franch-Gras L."/>
            <person name="Hahn C."/>
            <person name="Garcia-Roger E.M."/>
            <person name="Carmona M.J."/>
            <person name="Serra M."/>
            <person name="Gomez A."/>
        </authorList>
    </citation>
    <scope>NUCLEOTIDE SEQUENCE [LARGE SCALE GENOMIC DNA]</scope>
    <source>
        <strain evidence="1">HYR1</strain>
    </source>
</reference>
<dbReference type="GO" id="GO:0032039">
    <property type="term" value="C:integrator complex"/>
    <property type="evidence" value="ECO:0007669"/>
    <property type="project" value="InterPro"/>
</dbReference>
<evidence type="ECO:0000313" key="2">
    <source>
        <dbReference type="Proteomes" id="UP000276133"/>
    </source>
</evidence>
<dbReference type="Proteomes" id="UP000276133">
    <property type="component" value="Unassembled WGS sequence"/>
</dbReference>
<sequence>MISQNQSKKILSSSLDYIRFNIKKHLVLEILLDGCTCTHIDGLRHKCLIAISSIWPSLTNYIITECKSFKKIRRHILPTTILNLAKQENLIRVLLTIFQFEFDRNWFVQFLRSPNKSAIEKQAVDSVREELVASCYRANSEKHLDLQLFKLYSGLRMFAGLKFNETEIKSLIDLILSSDEITVAICFLLIYPPLYEAETNSQRIIQWIKDKFVQAQQSILLIAVYCSSYQLHLLNEYVSNMIGFKFQLKSNSMTSIKNLFQQVFPDDSLFGEYSRNLPITQNLNAKMSQLAQTSSSESSSNTLGIYFLNQCIKTNAFVNRRHFDVSDWLIEQIKHSSQPIHPVIINLVNNYVTQIFNLNILNEFRLKPLSAEKILNFFKENHSEYDENIAAKLIFYYYLLTYESKRRETVLAILSVIQNPSSQSSNPVSVTIAAALNSASSLGSSKLIPSSLESLITVKYPSEIFNFTPINHFLTRAKEPEFTIIFPSLLKLTINMFTQLCQVEHSLYEPCSREKKKIDMKLKNADFLLEKLKKFKKLVENCDYTRSDAHICKILWFKAYSLHGRKLSLQTSSIILDLPNLTYNDIYTNPLILLKSDNLQIYKCGPLFEILLYILKECLLANKNQMEYCLVENHLNTLNESKANQINQTKTLKERQELKNSLIDAQDTAVIQILLDLYLMIKNKSNQFVACEIQGIVCSFIHQMFIDNMNLAELIHFQGYPKELMPILVHGVPSMHICLEFVPKLLSHGDMDKQIFGINLAAELCEKYPIIRTFNVAKLAINVAFTILQKILGQTLNERRKFFSEVISSIVTFYTKLPPLTQECMSLIVNAVQSKSIDVDSLPSLIDIS</sequence>
<gene>
    <name evidence="1" type="ORF">BpHYR1_029986</name>
</gene>
<keyword evidence="2" id="KW-1185">Reference proteome</keyword>
<dbReference type="PANTHER" id="PTHR28608">
    <property type="entry name" value="INTEGRATOR COMPLEX SUBUNIT 2"/>
    <property type="match status" value="1"/>
</dbReference>
<dbReference type="STRING" id="10195.A0A3M7QUJ8"/>
<organism evidence="1 2">
    <name type="scientific">Brachionus plicatilis</name>
    <name type="common">Marine rotifer</name>
    <name type="synonym">Brachionus muelleri</name>
    <dbReference type="NCBI Taxonomy" id="10195"/>
    <lineage>
        <taxon>Eukaryota</taxon>
        <taxon>Metazoa</taxon>
        <taxon>Spiralia</taxon>
        <taxon>Gnathifera</taxon>
        <taxon>Rotifera</taxon>
        <taxon>Eurotatoria</taxon>
        <taxon>Monogononta</taxon>
        <taxon>Pseudotrocha</taxon>
        <taxon>Ploima</taxon>
        <taxon>Brachionidae</taxon>
        <taxon>Brachionus</taxon>
    </lineage>
</organism>
<protein>
    <submittedName>
        <fullName evidence="1">Integrator complex subunit 2</fullName>
    </submittedName>
</protein>
<name>A0A3M7QUJ8_BRAPC</name>
<proteinExistence type="predicted"/>
<evidence type="ECO:0000313" key="1">
    <source>
        <dbReference type="EMBL" id="RNA14635.1"/>
    </source>
</evidence>
<dbReference type="OrthoDB" id="70899at2759"/>
<dbReference type="EMBL" id="REGN01005144">
    <property type="protein sequence ID" value="RNA14635.1"/>
    <property type="molecule type" value="Genomic_DNA"/>
</dbReference>
<accession>A0A3M7QUJ8</accession>